<dbReference type="NCBIfam" id="NF004855">
    <property type="entry name" value="PRK06208.1"/>
    <property type="match status" value="1"/>
</dbReference>
<reference evidence="3 4" key="1">
    <citation type="journal article" date="2019" name="Sci. Rep.">
        <title>Comparative genomics of chytrid fungi reveal insights into the obligate biotrophic and pathogenic lifestyle of Synchytrium endobioticum.</title>
        <authorList>
            <person name="van de Vossenberg B.T.L.H."/>
            <person name="Warris S."/>
            <person name="Nguyen H.D.T."/>
            <person name="van Gent-Pelzer M.P.E."/>
            <person name="Joly D.L."/>
            <person name="van de Geest H.C."/>
            <person name="Bonants P.J.M."/>
            <person name="Smith D.S."/>
            <person name="Levesque C.A."/>
            <person name="van der Lee T.A.J."/>
        </authorList>
    </citation>
    <scope>NUCLEOTIDE SEQUENCE [LARGE SCALE GENOMIC DNA]</scope>
    <source>
        <strain evidence="3 4">JEL517</strain>
    </source>
</reference>
<dbReference type="GO" id="GO:0005856">
    <property type="term" value="C:cytoskeleton"/>
    <property type="evidence" value="ECO:0007669"/>
    <property type="project" value="TreeGrafter"/>
</dbReference>
<dbReference type="SUPFAM" id="SSF53639">
    <property type="entry name" value="AraD/HMP-PK domain-like"/>
    <property type="match status" value="1"/>
</dbReference>
<comment type="caution">
    <text evidence="3">The sequence shown here is derived from an EMBL/GenBank/DDBJ whole genome shotgun (WGS) entry which is preliminary data.</text>
</comment>
<protein>
    <recommendedName>
        <fullName evidence="2">Class II aldolase/adducin N-terminal domain-containing protein</fullName>
    </recommendedName>
</protein>
<keyword evidence="4" id="KW-1185">Reference proteome</keyword>
<evidence type="ECO:0000313" key="3">
    <source>
        <dbReference type="EMBL" id="TPX32909.1"/>
    </source>
</evidence>
<dbReference type="PANTHER" id="PTHR10672:SF3">
    <property type="entry name" value="PROTEIN HU-LI TAI SHAO"/>
    <property type="match status" value="1"/>
</dbReference>
<dbReference type="STRING" id="1806994.A0A507C1H2"/>
<dbReference type="RefSeq" id="XP_031024038.1">
    <property type="nucleotide sequence ID" value="XM_031169995.1"/>
</dbReference>
<dbReference type="InterPro" id="IPR036409">
    <property type="entry name" value="Aldolase_II/adducin_N_sf"/>
</dbReference>
<feature type="domain" description="Class II aldolase/adducin N-terminal" evidence="2">
    <location>
        <begin position="84"/>
        <end position="265"/>
    </location>
</feature>
<dbReference type="AlphaFoldDB" id="A0A507C1H2"/>
<feature type="compositionally biased region" description="Polar residues" evidence="1">
    <location>
        <begin position="1"/>
        <end position="20"/>
    </location>
</feature>
<dbReference type="OrthoDB" id="3238794at2759"/>
<dbReference type="Pfam" id="PF00596">
    <property type="entry name" value="Aldolase_II"/>
    <property type="match status" value="1"/>
</dbReference>
<accession>A0A507C1H2</accession>
<organism evidence="3 4">
    <name type="scientific">Synchytrium microbalum</name>
    <dbReference type="NCBI Taxonomy" id="1806994"/>
    <lineage>
        <taxon>Eukaryota</taxon>
        <taxon>Fungi</taxon>
        <taxon>Fungi incertae sedis</taxon>
        <taxon>Chytridiomycota</taxon>
        <taxon>Chytridiomycota incertae sedis</taxon>
        <taxon>Chytridiomycetes</taxon>
        <taxon>Synchytriales</taxon>
        <taxon>Synchytriaceae</taxon>
        <taxon>Synchytrium</taxon>
    </lineage>
</organism>
<sequence>MDESSFTNLVKKNNSSTMGSKTNQKKKAQKEAAAANGVAKITPPASPTSNAVSTFVTEPRVIPHGARKPPVFDTLEAERLYRKQRLALAFRIFAAQGFDEGVAGHITVRDPIKTDHFWVNPYAVHFAQIRVSDLLLVNHDGQVVEGTRPVNAAAFAIHAGIHSSLPHVNAAAHSHSMYGKAWSALDAELLPITQDACAFYERHAIYKEYNGVVLDTEEGKRIAKVAGEHGHGVILSNHGLLTVGETVEEAVWWFMSMDRCCQAQMLAEATGRKLKVLDHKVASHTRDQVGGTWAGWFMAQTYFDLALQNNPDVFE</sequence>
<evidence type="ECO:0000256" key="1">
    <source>
        <dbReference type="SAM" id="MobiDB-lite"/>
    </source>
</evidence>
<feature type="region of interest" description="Disordered" evidence="1">
    <location>
        <begin position="1"/>
        <end position="52"/>
    </location>
</feature>
<dbReference type="PANTHER" id="PTHR10672">
    <property type="entry name" value="ADDUCIN"/>
    <property type="match status" value="1"/>
</dbReference>
<dbReference type="InterPro" id="IPR051017">
    <property type="entry name" value="Aldolase-II_Adducin_sf"/>
</dbReference>
<evidence type="ECO:0000313" key="4">
    <source>
        <dbReference type="Proteomes" id="UP000319731"/>
    </source>
</evidence>
<evidence type="ECO:0000259" key="2">
    <source>
        <dbReference type="SMART" id="SM01007"/>
    </source>
</evidence>
<dbReference type="GeneID" id="42005292"/>
<dbReference type="GO" id="GO:0051015">
    <property type="term" value="F:actin filament binding"/>
    <property type="evidence" value="ECO:0007669"/>
    <property type="project" value="TreeGrafter"/>
</dbReference>
<dbReference type="Gene3D" id="3.40.225.10">
    <property type="entry name" value="Class II aldolase/adducin N-terminal domain"/>
    <property type="match status" value="1"/>
</dbReference>
<dbReference type="Proteomes" id="UP000319731">
    <property type="component" value="Unassembled WGS sequence"/>
</dbReference>
<feature type="compositionally biased region" description="Low complexity" evidence="1">
    <location>
        <begin position="31"/>
        <end position="40"/>
    </location>
</feature>
<dbReference type="InterPro" id="IPR001303">
    <property type="entry name" value="Aldolase_II/adducin_N"/>
</dbReference>
<gene>
    <name evidence="3" type="ORF">SmJEL517_g04067</name>
</gene>
<name>A0A507C1H2_9FUNG</name>
<dbReference type="FunFam" id="3.40.225.10:FF:000009">
    <property type="entry name" value="Class II aldolase/adducin N-terminal"/>
    <property type="match status" value="1"/>
</dbReference>
<dbReference type="SMART" id="SM01007">
    <property type="entry name" value="Aldolase_II"/>
    <property type="match status" value="1"/>
</dbReference>
<proteinExistence type="predicted"/>
<dbReference type="EMBL" id="QEAO01000025">
    <property type="protein sequence ID" value="TPX32909.1"/>
    <property type="molecule type" value="Genomic_DNA"/>
</dbReference>